<dbReference type="InterPro" id="IPR050109">
    <property type="entry name" value="HTH-type_TetR-like_transc_reg"/>
</dbReference>
<organism evidence="6 7">
    <name type="scientific">Bradyrhizobium campsiandrae</name>
    <dbReference type="NCBI Taxonomy" id="1729892"/>
    <lineage>
        <taxon>Bacteria</taxon>
        <taxon>Pseudomonadati</taxon>
        <taxon>Pseudomonadota</taxon>
        <taxon>Alphaproteobacteria</taxon>
        <taxon>Hyphomicrobiales</taxon>
        <taxon>Nitrobacteraceae</taxon>
        <taxon>Bradyrhizobium</taxon>
    </lineage>
</organism>
<dbReference type="PANTHER" id="PTHR30055:SF148">
    <property type="entry name" value="TETR-FAMILY TRANSCRIPTIONAL REGULATOR"/>
    <property type="match status" value="1"/>
</dbReference>
<keyword evidence="1" id="KW-0805">Transcription regulation</keyword>
<evidence type="ECO:0000313" key="6">
    <source>
        <dbReference type="EMBL" id="MBC9980696.1"/>
    </source>
</evidence>
<dbReference type="PANTHER" id="PTHR30055">
    <property type="entry name" value="HTH-TYPE TRANSCRIPTIONAL REGULATOR RUTR"/>
    <property type="match status" value="1"/>
</dbReference>
<dbReference type="PROSITE" id="PS50977">
    <property type="entry name" value="HTH_TETR_2"/>
    <property type="match status" value="1"/>
</dbReference>
<feature type="domain" description="HTH tetR-type" evidence="5">
    <location>
        <begin position="14"/>
        <end position="74"/>
    </location>
</feature>
<keyword evidence="3" id="KW-0804">Transcription</keyword>
<dbReference type="Pfam" id="PF16859">
    <property type="entry name" value="TetR_C_11"/>
    <property type="match status" value="1"/>
</dbReference>
<dbReference type="InterPro" id="IPR009057">
    <property type="entry name" value="Homeodomain-like_sf"/>
</dbReference>
<dbReference type="Pfam" id="PF00440">
    <property type="entry name" value="TetR_N"/>
    <property type="match status" value="1"/>
</dbReference>
<protein>
    <submittedName>
        <fullName evidence="6">TetR/AcrR family transcriptional regulator</fullName>
    </submittedName>
</protein>
<dbReference type="Proteomes" id="UP000639516">
    <property type="component" value="Unassembled WGS sequence"/>
</dbReference>
<dbReference type="SUPFAM" id="SSF46689">
    <property type="entry name" value="Homeodomain-like"/>
    <property type="match status" value="1"/>
</dbReference>
<gene>
    <name evidence="6" type="ORF">HA482_21075</name>
</gene>
<accession>A0ABR7U9F4</accession>
<keyword evidence="7" id="KW-1185">Reference proteome</keyword>
<sequence length="212" mass="23555">MKDQQSNSLDKRVERSRTKVLAETYRQLMRNGIAGVSIDAISRQSGVSKTTIYRHWPSRSALLLHACAQFGGPAPIPDTGSLRGDLRTLLDGLAAQLADEMWGSVYPSILDAAERDPEIAALQSRMHRTFMAPFEQVLDRGRERGEPSVQGRGTGILVAELVGPLFFRRWFSREKIDSAFLADVLDSALVRRAGMRPLPHAASRKRTGRKKS</sequence>
<name>A0ABR7U9F4_9BRAD</name>
<dbReference type="InterPro" id="IPR036271">
    <property type="entry name" value="Tet_transcr_reg_TetR-rel_C_sf"/>
</dbReference>
<evidence type="ECO:0000256" key="3">
    <source>
        <dbReference type="ARBA" id="ARBA00023163"/>
    </source>
</evidence>
<proteinExistence type="predicted"/>
<dbReference type="InterPro" id="IPR001647">
    <property type="entry name" value="HTH_TetR"/>
</dbReference>
<dbReference type="InterPro" id="IPR011075">
    <property type="entry name" value="TetR_C"/>
</dbReference>
<evidence type="ECO:0000259" key="5">
    <source>
        <dbReference type="PROSITE" id="PS50977"/>
    </source>
</evidence>
<evidence type="ECO:0000256" key="1">
    <source>
        <dbReference type="ARBA" id="ARBA00023015"/>
    </source>
</evidence>
<keyword evidence="2 4" id="KW-0238">DNA-binding</keyword>
<reference evidence="6 7" key="1">
    <citation type="journal article" date="2020" name="Arch. Microbiol.">
        <title>Bradyrhizobium campsiandrae sp. nov., a nitrogen-fixing bacterial strain isolated from a native leguminous tree from the Amazon adapted to flooded conditions.</title>
        <authorList>
            <person name="Cabral Michel D."/>
            <person name="Martins da Costa E."/>
            <person name="Azarias Guimaraes A."/>
            <person name="Soares de Carvalho T."/>
            <person name="Santos de Castro Caputo P."/>
            <person name="Willems A."/>
            <person name="de Souza Moreira F.M."/>
        </authorList>
    </citation>
    <scope>NUCLEOTIDE SEQUENCE [LARGE SCALE GENOMIC DNA]</scope>
    <source>
        <strain evidence="7">INPA 384B</strain>
    </source>
</reference>
<dbReference type="Gene3D" id="1.10.10.60">
    <property type="entry name" value="Homeodomain-like"/>
    <property type="match status" value="1"/>
</dbReference>
<dbReference type="SUPFAM" id="SSF48498">
    <property type="entry name" value="Tetracyclin repressor-like, C-terminal domain"/>
    <property type="match status" value="1"/>
</dbReference>
<feature type="DNA-binding region" description="H-T-H motif" evidence="4">
    <location>
        <begin position="37"/>
        <end position="56"/>
    </location>
</feature>
<dbReference type="EMBL" id="JAATTO010000029">
    <property type="protein sequence ID" value="MBC9980696.1"/>
    <property type="molecule type" value="Genomic_DNA"/>
</dbReference>
<evidence type="ECO:0000256" key="2">
    <source>
        <dbReference type="ARBA" id="ARBA00023125"/>
    </source>
</evidence>
<evidence type="ECO:0000313" key="7">
    <source>
        <dbReference type="Proteomes" id="UP000639516"/>
    </source>
</evidence>
<evidence type="ECO:0000256" key="4">
    <source>
        <dbReference type="PROSITE-ProRule" id="PRU00335"/>
    </source>
</evidence>
<comment type="caution">
    <text evidence="6">The sequence shown here is derived from an EMBL/GenBank/DDBJ whole genome shotgun (WGS) entry which is preliminary data.</text>
</comment>
<dbReference type="Gene3D" id="1.10.357.10">
    <property type="entry name" value="Tetracycline Repressor, domain 2"/>
    <property type="match status" value="1"/>
</dbReference>